<comment type="caution">
    <text evidence="2">The sequence shown here is derived from an EMBL/GenBank/DDBJ whole genome shotgun (WGS) entry which is preliminary data.</text>
</comment>
<name>A0A8J3LA36_9ACTN</name>
<gene>
    <name evidence="2" type="ORF">Cme02nite_28660</name>
</gene>
<dbReference type="AlphaFoldDB" id="A0A8J3LA36"/>
<evidence type="ECO:0000313" key="3">
    <source>
        <dbReference type="Proteomes" id="UP000660339"/>
    </source>
</evidence>
<sequence>MSQSMYGTAVGLVLGTVLVFAGFGPMLLVALFGLAGWTVAKVLAGELDPTRFGSNVTQRRSPR</sequence>
<protein>
    <recommendedName>
        <fullName evidence="4">DUF2273 domain-containing protein</fullName>
    </recommendedName>
</protein>
<keyword evidence="1" id="KW-0472">Membrane</keyword>
<evidence type="ECO:0000256" key="1">
    <source>
        <dbReference type="SAM" id="Phobius"/>
    </source>
</evidence>
<keyword evidence="3" id="KW-1185">Reference proteome</keyword>
<organism evidence="2 3">
    <name type="scientific">Catellatospora methionotrophica</name>
    <dbReference type="NCBI Taxonomy" id="121620"/>
    <lineage>
        <taxon>Bacteria</taxon>
        <taxon>Bacillati</taxon>
        <taxon>Actinomycetota</taxon>
        <taxon>Actinomycetes</taxon>
        <taxon>Micromonosporales</taxon>
        <taxon>Micromonosporaceae</taxon>
        <taxon>Catellatospora</taxon>
    </lineage>
</organism>
<reference evidence="2" key="1">
    <citation type="submission" date="2021-01" db="EMBL/GenBank/DDBJ databases">
        <title>Whole genome shotgun sequence of Catellatospora methionotrophica NBRC 14553.</title>
        <authorList>
            <person name="Komaki H."/>
            <person name="Tamura T."/>
        </authorList>
    </citation>
    <scope>NUCLEOTIDE SEQUENCE</scope>
    <source>
        <strain evidence="2">NBRC 14553</strain>
    </source>
</reference>
<dbReference type="EMBL" id="BONJ01000014">
    <property type="protein sequence ID" value="GIG14534.1"/>
    <property type="molecule type" value="Genomic_DNA"/>
</dbReference>
<keyword evidence="1" id="KW-1133">Transmembrane helix</keyword>
<proteinExistence type="predicted"/>
<feature type="transmembrane region" description="Helical" evidence="1">
    <location>
        <begin position="12"/>
        <end position="37"/>
    </location>
</feature>
<evidence type="ECO:0000313" key="2">
    <source>
        <dbReference type="EMBL" id="GIG14534.1"/>
    </source>
</evidence>
<accession>A0A8J3LA36</accession>
<dbReference type="RefSeq" id="WP_166377871.1">
    <property type="nucleotide sequence ID" value="NZ_BAAATT010000007.1"/>
</dbReference>
<evidence type="ECO:0008006" key="4">
    <source>
        <dbReference type="Google" id="ProtNLM"/>
    </source>
</evidence>
<dbReference type="Proteomes" id="UP000660339">
    <property type="component" value="Unassembled WGS sequence"/>
</dbReference>
<keyword evidence="1" id="KW-0812">Transmembrane</keyword>